<dbReference type="SUPFAM" id="SSF53822">
    <property type="entry name" value="Periplasmic binding protein-like I"/>
    <property type="match status" value="1"/>
</dbReference>
<evidence type="ECO:0000256" key="3">
    <source>
        <dbReference type="ARBA" id="ARBA00022970"/>
    </source>
</evidence>
<comment type="similarity">
    <text evidence="1">Belongs to the leucine-binding protein family.</text>
</comment>
<dbReference type="PANTHER" id="PTHR30483:SF37">
    <property type="entry name" value="ABC TRANSPORTER SUBSTRATE-BINDING PROTEIN"/>
    <property type="match status" value="1"/>
</dbReference>
<keyword evidence="6" id="KW-1185">Reference proteome</keyword>
<dbReference type="Pfam" id="PF13458">
    <property type="entry name" value="Peripla_BP_6"/>
    <property type="match status" value="1"/>
</dbReference>
<dbReference type="CDD" id="cd06340">
    <property type="entry name" value="PBP1_ABC_ligand_binding-like"/>
    <property type="match status" value="1"/>
</dbReference>
<organism evidence="5 6">
    <name type="scientific">Roseicella frigidaeris</name>
    <dbReference type="NCBI Taxonomy" id="2230885"/>
    <lineage>
        <taxon>Bacteria</taxon>
        <taxon>Pseudomonadati</taxon>
        <taxon>Pseudomonadota</taxon>
        <taxon>Alphaproteobacteria</taxon>
        <taxon>Acetobacterales</taxon>
        <taxon>Roseomonadaceae</taxon>
        <taxon>Roseicella</taxon>
    </lineage>
</organism>
<evidence type="ECO:0000313" key="5">
    <source>
        <dbReference type="EMBL" id="RAI58531.1"/>
    </source>
</evidence>
<dbReference type="InterPro" id="IPR028081">
    <property type="entry name" value="Leu-bd"/>
</dbReference>
<dbReference type="Proteomes" id="UP000249065">
    <property type="component" value="Unassembled WGS sequence"/>
</dbReference>
<dbReference type="PROSITE" id="PS51318">
    <property type="entry name" value="TAT"/>
    <property type="match status" value="1"/>
</dbReference>
<dbReference type="InterPro" id="IPR028082">
    <property type="entry name" value="Peripla_BP_I"/>
</dbReference>
<dbReference type="OrthoDB" id="7251828at2"/>
<dbReference type="InterPro" id="IPR051010">
    <property type="entry name" value="BCAA_transport"/>
</dbReference>
<evidence type="ECO:0000256" key="1">
    <source>
        <dbReference type="ARBA" id="ARBA00010062"/>
    </source>
</evidence>
<accession>A0A327M5G0</accession>
<dbReference type="InterPro" id="IPR006311">
    <property type="entry name" value="TAT_signal"/>
</dbReference>
<dbReference type="GO" id="GO:0006865">
    <property type="term" value="P:amino acid transport"/>
    <property type="evidence" value="ECO:0007669"/>
    <property type="project" value="UniProtKB-KW"/>
</dbReference>
<dbReference type="Gene3D" id="3.40.50.2300">
    <property type="match status" value="2"/>
</dbReference>
<name>A0A327M5G0_9PROT</name>
<gene>
    <name evidence="5" type="ORF">DOO78_12595</name>
</gene>
<evidence type="ECO:0000256" key="2">
    <source>
        <dbReference type="ARBA" id="ARBA00022729"/>
    </source>
</evidence>
<dbReference type="RefSeq" id="WP_111470147.1">
    <property type="nucleotide sequence ID" value="NZ_QLIX01000008.1"/>
</dbReference>
<evidence type="ECO:0000313" key="6">
    <source>
        <dbReference type="Proteomes" id="UP000249065"/>
    </source>
</evidence>
<keyword evidence="3" id="KW-0029">Amino-acid transport</keyword>
<protein>
    <submittedName>
        <fullName evidence="5">Amino acid-binding protein</fullName>
    </submittedName>
</protein>
<comment type="caution">
    <text evidence="5">The sequence shown here is derived from an EMBL/GenBank/DDBJ whole genome shotgun (WGS) entry which is preliminary data.</text>
</comment>
<evidence type="ECO:0000259" key="4">
    <source>
        <dbReference type="Pfam" id="PF13458"/>
    </source>
</evidence>
<feature type="domain" description="Leucine-binding protein" evidence="4">
    <location>
        <begin position="37"/>
        <end position="382"/>
    </location>
</feature>
<sequence>MARTARRPLLGGLAALAGGLPALRSPALAQQPEAASLRLGALFPFTGPLALLGDEHFRGLELAAEERNAAGGLLGKPIRLLRGDVADAAQAQAEVKRLQGTERAVALFGTCASPLAFAATQAAELQGIPYIELGAIADPITDRGFRLLVRTCPRAAEVGRMAVDAVAEQLTLAWNKPLGGLSVAVLHEDSLYGQSVAGAQEAQLKARGMTLAERLTYSIRSVEWPPLVQRLKGLDAEVLLHTGYQNDILLLYRGFREAGWRPRMVVGAGAGYSLTDTAHAIGPDFEGTLNVDVPQFEVNERLAPGVKPFLELYRKRYGSDPRSGSSLSNYVGARAAFDAIQRAAATEKDRIRAALQATDIAEGATANGWGIRFDEKGQNTRARPILLQWQGGRQVAVGPAEAAVAPLKGRMGAVG</sequence>
<dbReference type="EMBL" id="QLIX01000008">
    <property type="protein sequence ID" value="RAI58531.1"/>
    <property type="molecule type" value="Genomic_DNA"/>
</dbReference>
<proteinExistence type="inferred from homology"/>
<keyword evidence="2" id="KW-0732">Signal</keyword>
<keyword evidence="3" id="KW-0813">Transport</keyword>
<dbReference type="AlphaFoldDB" id="A0A327M5G0"/>
<dbReference type="PANTHER" id="PTHR30483">
    <property type="entry name" value="LEUCINE-SPECIFIC-BINDING PROTEIN"/>
    <property type="match status" value="1"/>
</dbReference>
<reference evidence="6" key="1">
    <citation type="submission" date="2018-06" db="EMBL/GenBank/DDBJ databases">
        <authorList>
            <person name="Khan S.A."/>
        </authorList>
    </citation>
    <scope>NUCLEOTIDE SEQUENCE [LARGE SCALE GENOMIC DNA]</scope>
    <source>
        <strain evidence="6">DB-1506</strain>
    </source>
</reference>